<evidence type="ECO:0008006" key="3">
    <source>
        <dbReference type="Google" id="ProtNLM"/>
    </source>
</evidence>
<evidence type="ECO:0000313" key="2">
    <source>
        <dbReference type="Proteomes" id="UP001253193"/>
    </source>
</evidence>
<dbReference type="AlphaFoldDB" id="A0AAW8Q0Y1"/>
<proteinExistence type="predicted"/>
<dbReference type="RefSeq" id="WP_311020120.1">
    <property type="nucleotide sequence ID" value="NZ_JAUHGG010000003.1"/>
</dbReference>
<protein>
    <recommendedName>
        <fullName evidence="3">Conjugal transfer protein TraN</fullName>
    </recommendedName>
</protein>
<organism evidence="1 2">
    <name type="scientific">Vibrio parahaemolyticus</name>
    <dbReference type="NCBI Taxonomy" id="670"/>
    <lineage>
        <taxon>Bacteria</taxon>
        <taxon>Pseudomonadati</taxon>
        <taxon>Pseudomonadota</taxon>
        <taxon>Gammaproteobacteria</taxon>
        <taxon>Vibrionales</taxon>
        <taxon>Vibrionaceae</taxon>
        <taxon>Vibrio</taxon>
    </lineage>
</organism>
<gene>
    <name evidence="1" type="ORF">QX249_11295</name>
</gene>
<sequence>MDTHGEWVVNGTERCYDEVKRRTDYYWDASGQICTSQTEIYDSKQYMCQPDPQATCEAKSPYQTQSTNEVSKPPQICQRTTTYNNTYSWDGSSCVVNSTVISTSDSQCRNDLKSQCEAKASYETKGGWYTGRSGIHRCSFRDHYTNDYIWSNNTCKVSTTLRYTEKSGCYKVDGGGGGR</sequence>
<dbReference type="Proteomes" id="UP001253193">
    <property type="component" value="Unassembled WGS sequence"/>
</dbReference>
<comment type="caution">
    <text evidence="1">The sequence shown here is derived from an EMBL/GenBank/DDBJ whole genome shotgun (WGS) entry which is preliminary data.</text>
</comment>
<evidence type="ECO:0000313" key="1">
    <source>
        <dbReference type="EMBL" id="MDS1821249.1"/>
    </source>
</evidence>
<reference evidence="1" key="1">
    <citation type="submission" date="2023-06" db="EMBL/GenBank/DDBJ databases">
        <title>Genomic Diversity of Vibrio spp. and Metagenomic Analysis of Pathogens in Florida Gulf Coastal Waters Following Hurricane Ian.</title>
        <authorList>
            <person name="Brumfield K.D."/>
        </authorList>
    </citation>
    <scope>NUCLEOTIDE SEQUENCE</scope>
    <source>
        <strain evidence="1">WBS2B-138</strain>
    </source>
</reference>
<accession>A0AAW8Q0Y1</accession>
<dbReference type="EMBL" id="JAUHGG010000003">
    <property type="protein sequence ID" value="MDS1821249.1"/>
    <property type="molecule type" value="Genomic_DNA"/>
</dbReference>
<name>A0AAW8Q0Y1_VIBPH</name>